<sequence length="101" mass="11482">MCLQPSRLCRRLPPPAILFLGLQPLRRVFYLSPRPRSTPANHVAAELHPCCSFIHQLWRSGDAKNKIKKNLWRSSDTLMIGIEGPPLASIGRMLKLSISFY</sequence>
<dbReference type="Gramene" id="TKW10355">
    <property type="protein sequence ID" value="TKW10355"/>
    <property type="gene ID" value="SEVIR_6G158850v2"/>
</dbReference>
<reference evidence="1" key="1">
    <citation type="submission" date="2019-03" db="EMBL/GenBank/DDBJ databases">
        <title>WGS assembly of Setaria viridis.</title>
        <authorList>
            <person name="Huang P."/>
            <person name="Jenkins J."/>
            <person name="Grimwood J."/>
            <person name="Barry K."/>
            <person name="Healey A."/>
            <person name="Mamidi S."/>
            <person name="Sreedasyam A."/>
            <person name="Shu S."/>
            <person name="Feldman M."/>
            <person name="Wu J."/>
            <person name="Yu Y."/>
            <person name="Chen C."/>
            <person name="Johnson J."/>
            <person name="Rokhsar D."/>
            <person name="Baxter I."/>
            <person name="Schmutz J."/>
            <person name="Brutnell T."/>
            <person name="Kellogg E."/>
        </authorList>
    </citation>
    <scope>NUCLEOTIDE SEQUENCE [LARGE SCALE GENOMIC DNA]</scope>
</reference>
<name>A0A4U6U756_SETVI</name>
<dbReference type="EMBL" id="CM016557">
    <property type="protein sequence ID" value="TKW10355.1"/>
    <property type="molecule type" value="Genomic_DNA"/>
</dbReference>
<organism evidence="1 2">
    <name type="scientific">Setaria viridis</name>
    <name type="common">Green bristlegrass</name>
    <name type="synonym">Setaria italica subsp. viridis</name>
    <dbReference type="NCBI Taxonomy" id="4556"/>
    <lineage>
        <taxon>Eukaryota</taxon>
        <taxon>Viridiplantae</taxon>
        <taxon>Streptophyta</taxon>
        <taxon>Embryophyta</taxon>
        <taxon>Tracheophyta</taxon>
        <taxon>Spermatophyta</taxon>
        <taxon>Magnoliopsida</taxon>
        <taxon>Liliopsida</taxon>
        <taxon>Poales</taxon>
        <taxon>Poaceae</taxon>
        <taxon>PACMAD clade</taxon>
        <taxon>Panicoideae</taxon>
        <taxon>Panicodae</taxon>
        <taxon>Paniceae</taxon>
        <taxon>Cenchrinae</taxon>
        <taxon>Setaria</taxon>
    </lineage>
</organism>
<evidence type="ECO:0000313" key="1">
    <source>
        <dbReference type="EMBL" id="TKW10355.1"/>
    </source>
</evidence>
<dbReference type="Proteomes" id="UP000298652">
    <property type="component" value="Chromosome 6"/>
</dbReference>
<protein>
    <submittedName>
        <fullName evidence="1">Uncharacterized protein</fullName>
    </submittedName>
</protein>
<proteinExistence type="predicted"/>
<keyword evidence="2" id="KW-1185">Reference proteome</keyword>
<accession>A0A4U6U756</accession>
<dbReference type="AlphaFoldDB" id="A0A4U6U756"/>
<gene>
    <name evidence="1" type="ORF">SEVIR_6G158850v2</name>
</gene>
<evidence type="ECO:0000313" key="2">
    <source>
        <dbReference type="Proteomes" id="UP000298652"/>
    </source>
</evidence>